<dbReference type="EMBL" id="BTSX01000002">
    <property type="protein sequence ID" value="GMS83716.1"/>
    <property type="molecule type" value="Genomic_DNA"/>
</dbReference>
<accession>A0AAV5SKF5</accession>
<gene>
    <name evidence="1" type="ORF">PENTCL1PPCAC_5891</name>
</gene>
<feature type="non-terminal residue" evidence="1">
    <location>
        <position position="1"/>
    </location>
</feature>
<comment type="caution">
    <text evidence="1">The sequence shown here is derived from an EMBL/GenBank/DDBJ whole genome shotgun (WGS) entry which is preliminary data.</text>
</comment>
<evidence type="ECO:0000313" key="1">
    <source>
        <dbReference type="EMBL" id="GMS83716.1"/>
    </source>
</evidence>
<organism evidence="1 2">
    <name type="scientific">Pristionchus entomophagus</name>
    <dbReference type="NCBI Taxonomy" id="358040"/>
    <lineage>
        <taxon>Eukaryota</taxon>
        <taxon>Metazoa</taxon>
        <taxon>Ecdysozoa</taxon>
        <taxon>Nematoda</taxon>
        <taxon>Chromadorea</taxon>
        <taxon>Rhabditida</taxon>
        <taxon>Rhabditina</taxon>
        <taxon>Diplogasteromorpha</taxon>
        <taxon>Diplogasteroidea</taxon>
        <taxon>Neodiplogasteridae</taxon>
        <taxon>Pristionchus</taxon>
    </lineage>
</organism>
<protein>
    <submittedName>
        <fullName evidence="1">Uncharacterized protein</fullName>
    </submittedName>
</protein>
<name>A0AAV5SKF5_9BILA</name>
<proteinExistence type="predicted"/>
<keyword evidence="2" id="KW-1185">Reference proteome</keyword>
<dbReference type="AlphaFoldDB" id="A0AAV5SKF5"/>
<evidence type="ECO:0000313" key="2">
    <source>
        <dbReference type="Proteomes" id="UP001432027"/>
    </source>
</evidence>
<sequence length="65" mass="7400">RHLDIHVLSIFLALSRSHFRILLRTPSFLDLLIPQITATLDGARHLLFPSHHLLHTSHDASVLFA</sequence>
<dbReference type="Proteomes" id="UP001432027">
    <property type="component" value="Unassembled WGS sequence"/>
</dbReference>
<reference evidence="1" key="1">
    <citation type="submission" date="2023-10" db="EMBL/GenBank/DDBJ databases">
        <title>Genome assembly of Pristionchus species.</title>
        <authorList>
            <person name="Yoshida K."/>
            <person name="Sommer R.J."/>
        </authorList>
    </citation>
    <scope>NUCLEOTIDE SEQUENCE</scope>
    <source>
        <strain evidence="1">RS0144</strain>
    </source>
</reference>